<dbReference type="Pfam" id="PF20152">
    <property type="entry name" value="DUF6534"/>
    <property type="match status" value="1"/>
</dbReference>
<dbReference type="PANTHER" id="PTHR40465">
    <property type="entry name" value="CHROMOSOME 1, WHOLE GENOME SHOTGUN SEQUENCE"/>
    <property type="match status" value="1"/>
</dbReference>
<dbReference type="EMBL" id="ML145116">
    <property type="protein sequence ID" value="TBU59197.1"/>
    <property type="molecule type" value="Genomic_DNA"/>
</dbReference>
<protein>
    <submittedName>
        <fullName evidence="1">Uncharacterized protein</fullName>
    </submittedName>
</protein>
<dbReference type="Proteomes" id="UP000292082">
    <property type="component" value="Unassembled WGS sequence"/>
</dbReference>
<evidence type="ECO:0000313" key="2">
    <source>
        <dbReference type="Proteomes" id="UP000292082"/>
    </source>
</evidence>
<name>A0A4Q9NSJ2_9APHY</name>
<dbReference type="InterPro" id="IPR045339">
    <property type="entry name" value="DUF6534"/>
</dbReference>
<accession>A0A4Q9NSJ2</accession>
<sequence length="350" mass="38427">MAASASPRLDNSFGAVLVGNSVGLIIYGMTLLQCYRYFRLYPGDSYKMKVLVFAFRMLETLHIIETTHTCYYYLVSNYCESAKLGIGVWSIRILTPTNGAIVFMAQMFYARRLHLLKSCNGVLVIIMVSLSLIALGFTITAAVEGFLQVSFRAWRHVVVCRFSATKAPLVIEELYSLQWIDVVAVAVNLMVDLMLSITLVLFLHRSRSGLRRSNSLVDLLVAYTVNTCVLVSVMNILVLTSIIAWPSTLIYVGISIPTARTYANAVLAVLNCRKSLGELANETCDLGMFSSELNGMQFNNCDVVDSAETHLDSLPGHSIRVGLCTIDSEDAQLAPKGASGDCSTRVKGNT</sequence>
<organism evidence="1 2">
    <name type="scientific">Dichomitus squalens</name>
    <dbReference type="NCBI Taxonomy" id="114155"/>
    <lineage>
        <taxon>Eukaryota</taxon>
        <taxon>Fungi</taxon>
        <taxon>Dikarya</taxon>
        <taxon>Basidiomycota</taxon>
        <taxon>Agaricomycotina</taxon>
        <taxon>Agaricomycetes</taxon>
        <taxon>Polyporales</taxon>
        <taxon>Polyporaceae</taxon>
        <taxon>Dichomitus</taxon>
    </lineage>
</organism>
<dbReference type="PANTHER" id="PTHR40465:SF1">
    <property type="entry name" value="DUF6534 DOMAIN-CONTAINING PROTEIN"/>
    <property type="match status" value="1"/>
</dbReference>
<gene>
    <name evidence="1" type="ORF">BD310DRAFT_967148</name>
</gene>
<evidence type="ECO:0000313" key="1">
    <source>
        <dbReference type="EMBL" id="TBU59197.1"/>
    </source>
</evidence>
<dbReference type="AlphaFoldDB" id="A0A4Q9NSJ2"/>
<dbReference type="STRING" id="114155.A0A4Q9NSJ2"/>
<reference evidence="1 2" key="1">
    <citation type="submission" date="2019-01" db="EMBL/GenBank/DDBJ databases">
        <title>Draft genome sequences of three monokaryotic isolates of the white-rot basidiomycete fungus Dichomitus squalens.</title>
        <authorList>
            <consortium name="DOE Joint Genome Institute"/>
            <person name="Lopez S.C."/>
            <person name="Andreopoulos B."/>
            <person name="Pangilinan J."/>
            <person name="Lipzen A."/>
            <person name="Riley R."/>
            <person name="Ahrendt S."/>
            <person name="Ng V."/>
            <person name="Barry K."/>
            <person name="Daum C."/>
            <person name="Grigoriev I.V."/>
            <person name="Hilden K.S."/>
            <person name="Makela M.R."/>
            <person name="de Vries R.P."/>
        </authorList>
    </citation>
    <scope>NUCLEOTIDE SEQUENCE [LARGE SCALE GENOMIC DNA]</scope>
    <source>
        <strain evidence="1 2">CBS 464.89</strain>
    </source>
</reference>
<proteinExistence type="predicted"/>
<keyword evidence="2" id="KW-1185">Reference proteome</keyword>